<accession>A0A2Z5PH53</accession>
<evidence type="ECO:0000313" key="1">
    <source>
        <dbReference type="EMBL" id="BAP62920.1"/>
    </source>
</evidence>
<dbReference type="EMBL" id="AP011528">
    <property type="protein sequence ID" value="BAP62920.1"/>
    <property type="molecule type" value="Genomic_DNA"/>
</dbReference>
<organism evidence="1 2">
    <name type="scientific">Methanococcus maripaludis OS7</name>
    <dbReference type="NCBI Taxonomy" id="637915"/>
    <lineage>
        <taxon>Archaea</taxon>
        <taxon>Methanobacteriati</taxon>
        <taxon>Methanobacteriota</taxon>
        <taxon>Methanomada group</taxon>
        <taxon>Methanococci</taxon>
        <taxon>Methanococcales</taxon>
        <taxon>Methanococcaceae</taxon>
        <taxon>Methanococcus</taxon>
    </lineage>
</organism>
<dbReference type="Pfam" id="PF04343">
    <property type="entry name" value="DUF488"/>
    <property type="match status" value="1"/>
</dbReference>
<reference evidence="1 2" key="1">
    <citation type="submission" date="2009-06" db="EMBL/GenBank/DDBJ databases">
        <title>Molecular Evidence for Microbiologically Influenced Corrosion from genome of Methanogen.</title>
        <authorList>
            <person name="Ito N."/>
            <person name="Tsurumaru H."/>
            <person name="Shimizu A."/>
            <person name="Harada T."/>
            <person name="Hosoyama A."/>
            <person name="Horikawa H."/>
            <person name="Wakai S."/>
            <person name="Sasaki K."/>
            <person name="Nishijima K."/>
            <person name="Ataku H."/>
            <person name="Yamazaki J."/>
            <person name="Mise M."/>
            <person name="Yamazaki S."/>
            <person name="Tanikawa S."/>
            <person name="Harayama S."/>
            <person name="Fujita N."/>
        </authorList>
    </citation>
    <scope>NUCLEOTIDE SEQUENCE [LARGE SCALE GENOMIC DNA]</scope>
    <source>
        <strain evidence="2">OS7 ( NBRC 103642)</strain>
    </source>
</reference>
<dbReference type="KEGG" id="mmao:MMOS7_08340"/>
<dbReference type="RefSeq" id="WP_119720877.1">
    <property type="nucleotide sequence ID" value="NZ_AP011528.1"/>
</dbReference>
<evidence type="ECO:0000313" key="2">
    <source>
        <dbReference type="Proteomes" id="UP000263689"/>
    </source>
</evidence>
<gene>
    <name evidence="1" type="ORF">MMOS7_08340</name>
</gene>
<evidence type="ECO:0008006" key="3">
    <source>
        <dbReference type="Google" id="ProtNLM"/>
    </source>
</evidence>
<proteinExistence type="predicted"/>
<name>A0A2Z5PH53_METMI</name>
<dbReference type="AlphaFoldDB" id="A0A2Z5PH53"/>
<dbReference type="InterPro" id="IPR007438">
    <property type="entry name" value="DUF488"/>
</dbReference>
<sequence>MKLYTIGFTKKSAKEFFELLGKNGIKTVFDVRLNNKSQLAGFTKYPDVMFFLKELNGIEYIHIESFAPTDELLKGYKKKEISWEDYEKTFSQILNDRNINKKIQNLIPKLDKGCLLCSEPTADQCHRRLVAEHIKTNFPDLDIDIIHL</sequence>
<dbReference type="PANTHER" id="PTHR39337">
    <property type="entry name" value="BLR5642 PROTEIN"/>
    <property type="match status" value="1"/>
</dbReference>
<dbReference type="GeneID" id="37875322"/>
<dbReference type="PANTHER" id="PTHR39337:SF1">
    <property type="entry name" value="BLR5642 PROTEIN"/>
    <property type="match status" value="1"/>
</dbReference>
<protein>
    <recommendedName>
        <fullName evidence="3">DUF488 domain-containing protein</fullName>
    </recommendedName>
</protein>
<dbReference type="Proteomes" id="UP000263689">
    <property type="component" value="Chromosome"/>
</dbReference>